<dbReference type="PATRIC" id="fig|908809.3.peg.44"/>
<dbReference type="STRING" id="908809.ABG79_00043"/>
<dbReference type="InterPro" id="IPR006047">
    <property type="entry name" value="GH13_cat_dom"/>
</dbReference>
<keyword evidence="2" id="KW-0328">Glycosyltransferase</keyword>
<dbReference type="EMBL" id="LKHP01000001">
    <property type="protein sequence ID" value="KRQ87878.1"/>
    <property type="molecule type" value="Genomic_DNA"/>
</dbReference>
<sequence>MSFSSSSIGKIALLLKDKICLGEDMDYKVPSIWDSFGYTGDEKKVNDDGTITVNPYKFYYQCIEKIILPKLKEGVDYSRPLSKIKKERHEKGYRGGDWLKKSNVYGMQIRTSSAWDHDADGKLELTNKFGLKDTGTFIKTLVLLPLIKKMGFDAIYMLPITKNSMRYSKGEMGSPYAIKNFFEIDPNLKDNLLEDTTVEDEFKAFNEACHAFGIRTMIDIIPRTSARDSDLILEHPDWFYWIKLCDIDKYHPPTVEGFKPFTKADDDNVEAIYNDKEVKEHLKLFVPSPDKINPEKWQSIQKRCKEDKSLDFFDLIEKEFGITTAPAFSDCINDPQPPWSDVTYLRLYLDNPVKSAKFVDEKQPPYILFDIIRGNVFQGKIKNIELWNKIADIIPHYQRNFGIDGARIDMGHALPYELEQMLIGKPREFDEDFGFIAEELNNKADKKALKSGYNMIIGEYWWAEPRIKEGHFKKMIYDVSKLKLPVFATAETPDTPRAASREGGKDFSKFAAVINNFLPNTVPFITSGMEIFEVQPMNLGLDPQPNGRFMLPENDPLYGKLAFFDKYALHWNDAISNNMIELIEKISKIRRKYLKQLTMENFTKIRAGNESTIVIAYKIKKKNDRLLLVVGNGDFENSVSIKIDLDKLLDGPAIDIKTLFSSKNIMEKFKSGDKLIIKLLPGEVKILTLQ</sequence>
<dbReference type="Gene3D" id="3.20.20.80">
    <property type="entry name" value="Glycosidases"/>
    <property type="match status" value="1"/>
</dbReference>
<feature type="domain" description="Glycosyl hydrolase family 13 catalytic" evidence="1">
    <location>
        <begin position="108"/>
        <end position="548"/>
    </location>
</feature>
<dbReference type="GO" id="GO:0009313">
    <property type="term" value="P:oligosaccharide catabolic process"/>
    <property type="evidence" value="ECO:0007669"/>
    <property type="project" value="TreeGrafter"/>
</dbReference>
<dbReference type="GO" id="GO:0016757">
    <property type="term" value="F:glycosyltransferase activity"/>
    <property type="evidence" value="ECO:0007669"/>
    <property type="project" value="UniProtKB-KW"/>
</dbReference>
<dbReference type="RefSeq" id="WP_057975887.1">
    <property type="nucleotide sequence ID" value="NZ_LKHP01000001.1"/>
</dbReference>
<dbReference type="EC" id="2.4.99.16" evidence="2"/>
<dbReference type="Pfam" id="PF14701">
    <property type="entry name" value="hDGE_amylase"/>
    <property type="match status" value="1"/>
</dbReference>
<dbReference type="InterPro" id="IPR032792">
    <property type="entry name" value="AGL_glucanoTrfase"/>
</dbReference>
<dbReference type="Proteomes" id="UP000052015">
    <property type="component" value="Unassembled WGS sequence"/>
</dbReference>
<protein>
    <submittedName>
        <fullName evidence="2">Alpha-1,4-glucan:maltose-1-phosphate maltosyltransferase</fullName>
        <ecNumber evidence="2">2.4.99.16</ecNumber>
    </submittedName>
</protein>
<dbReference type="AlphaFoldDB" id="A0A0R3JWC5"/>
<dbReference type="GO" id="GO:0004556">
    <property type="term" value="F:alpha-amylase activity"/>
    <property type="evidence" value="ECO:0007669"/>
    <property type="project" value="TreeGrafter"/>
</dbReference>
<comment type="caution">
    <text evidence="2">The sequence shown here is derived from an EMBL/GenBank/DDBJ whole genome shotgun (WGS) entry which is preliminary data.</text>
</comment>
<dbReference type="CDD" id="cd11335">
    <property type="entry name" value="AmyAc_MTase_N"/>
    <property type="match status" value="1"/>
</dbReference>
<name>A0A0R3JWC5_CALMK</name>
<evidence type="ECO:0000313" key="3">
    <source>
        <dbReference type="Proteomes" id="UP000052015"/>
    </source>
</evidence>
<dbReference type="InterPro" id="IPR017853">
    <property type="entry name" value="GH"/>
</dbReference>
<keyword evidence="2" id="KW-0808">Transferase</keyword>
<dbReference type="PANTHER" id="PTHR10357:SF179">
    <property type="entry name" value="NEUTRAL AND BASIC AMINO ACID TRANSPORT PROTEIN RBAT"/>
    <property type="match status" value="1"/>
</dbReference>
<reference evidence="2 3" key="1">
    <citation type="submission" date="2015-09" db="EMBL/GenBank/DDBJ databases">
        <title>Draft genome sequence of a Caloramator mitchellensis, a moderate thermophile from the Great Artesian Basin of Australia.</title>
        <authorList>
            <person name="Patel B.K."/>
        </authorList>
    </citation>
    <scope>NUCLEOTIDE SEQUENCE [LARGE SCALE GENOMIC DNA]</scope>
    <source>
        <strain evidence="2 3">VF08</strain>
    </source>
</reference>
<evidence type="ECO:0000259" key="1">
    <source>
        <dbReference type="SMART" id="SM00642"/>
    </source>
</evidence>
<accession>A0A0R3JWC5</accession>
<evidence type="ECO:0000313" key="2">
    <source>
        <dbReference type="EMBL" id="KRQ87878.1"/>
    </source>
</evidence>
<dbReference type="PANTHER" id="PTHR10357">
    <property type="entry name" value="ALPHA-AMYLASE FAMILY MEMBER"/>
    <property type="match status" value="1"/>
</dbReference>
<dbReference type="OrthoDB" id="9805159at2"/>
<proteinExistence type="predicted"/>
<organism evidence="2 3">
    <name type="scientific">Caloramator mitchellensis</name>
    <dbReference type="NCBI Taxonomy" id="908809"/>
    <lineage>
        <taxon>Bacteria</taxon>
        <taxon>Bacillati</taxon>
        <taxon>Bacillota</taxon>
        <taxon>Clostridia</taxon>
        <taxon>Eubacteriales</taxon>
        <taxon>Clostridiaceae</taxon>
        <taxon>Caloramator</taxon>
    </lineage>
</organism>
<dbReference type="SMART" id="SM00642">
    <property type="entry name" value="Aamy"/>
    <property type="match status" value="1"/>
</dbReference>
<gene>
    <name evidence="2" type="primary">glgE</name>
    <name evidence="2" type="ORF">ABG79_00043</name>
</gene>
<dbReference type="SUPFAM" id="SSF51445">
    <property type="entry name" value="(Trans)glycosidases"/>
    <property type="match status" value="1"/>
</dbReference>
<keyword evidence="3" id="KW-1185">Reference proteome</keyword>